<protein>
    <submittedName>
        <fullName evidence="2">Uncharacterized protein</fullName>
    </submittedName>
</protein>
<organism evidence="2 3">
    <name type="scientific">Naegleria lovaniensis</name>
    <name type="common">Amoeba</name>
    <dbReference type="NCBI Taxonomy" id="51637"/>
    <lineage>
        <taxon>Eukaryota</taxon>
        <taxon>Discoba</taxon>
        <taxon>Heterolobosea</taxon>
        <taxon>Tetramitia</taxon>
        <taxon>Eutetramitia</taxon>
        <taxon>Vahlkampfiidae</taxon>
        <taxon>Naegleria</taxon>
    </lineage>
</organism>
<comment type="caution">
    <text evidence="2">The sequence shown here is derived from an EMBL/GenBank/DDBJ whole genome shotgun (WGS) entry which is preliminary data.</text>
</comment>
<name>A0AA88GIK0_NAELO</name>
<evidence type="ECO:0000313" key="3">
    <source>
        <dbReference type="Proteomes" id="UP000816034"/>
    </source>
</evidence>
<proteinExistence type="predicted"/>
<dbReference type="EMBL" id="PYSW02000026">
    <property type="protein sequence ID" value="KAG2381629.1"/>
    <property type="molecule type" value="Genomic_DNA"/>
</dbReference>
<dbReference type="AlphaFoldDB" id="A0AA88GIK0"/>
<feature type="compositionally biased region" description="Low complexity" evidence="1">
    <location>
        <begin position="23"/>
        <end position="36"/>
    </location>
</feature>
<feature type="region of interest" description="Disordered" evidence="1">
    <location>
        <begin position="1"/>
        <end position="59"/>
    </location>
</feature>
<evidence type="ECO:0000313" key="2">
    <source>
        <dbReference type="EMBL" id="KAG2381629.1"/>
    </source>
</evidence>
<keyword evidence="3" id="KW-1185">Reference proteome</keyword>
<accession>A0AA88GIK0</accession>
<reference evidence="2 3" key="1">
    <citation type="journal article" date="2018" name="BMC Genomics">
        <title>The genome of Naegleria lovaniensis, the basis for a comparative approach to unravel pathogenicity factors of the human pathogenic amoeba N. fowleri.</title>
        <authorList>
            <person name="Liechti N."/>
            <person name="Schurch N."/>
            <person name="Bruggmann R."/>
            <person name="Wittwer M."/>
        </authorList>
    </citation>
    <scope>NUCLEOTIDE SEQUENCE [LARGE SCALE GENOMIC DNA]</scope>
    <source>
        <strain evidence="2 3">ATCC 30569</strain>
    </source>
</reference>
<sequence length="244" mass="28680">MMNPSSTSSRRRNIQPRHDHENSVNTSNSMTTTSQNEFNNTEDDDGINVGNEEVAPPTDNYSPNFYDSLFYEDVESRLWENDSSYLVAVSPKIFENNRIRLKVILGYRVQSIVHALPSPLESDAAAVSGHLLPYDRYNRRRLYQSYYTRERLRNMSPEEFNQLPEYQQRRILKERFQARRLEQRRGLKDSLIENDRYGNYLGGGFYSWNNFLYWASRNLEQLGWKSLLGVVAFVFGLYRTATSR</sequence>
<dbReference type="Proteomes" id="UP000816034">
    <property type="component" value="Unassembled WGS sequence"/>
</dbReference>
<gene>
    <name evidence="2" type="ORF">C9374_006013</name>
</gene>
<dbReference type="GeneID" id="68098468"/>
<dbReference type="RefSeq" id="XP_044547309.1">
    <property type="nucleotide sequence ID" value="XM_044695828.1"/>
</dbReference>
<evidence type="ECO:0000256" key="1">
    <source>
        <dbReference type="SAM" id="MobiDB-lite"/>
    </source>
</evidence>